<dbReference type="EMBL" id="JAIWYP010000001">
    <property type="protein sequence ID" value="KAH3880061.1"/>
    <property type="molecule type" value="Genomic_DNA"/>
</dbReference>
<dbReference type="AlphaFoldDB" id="A0A9D4MQW7"/>
<sequence length="56" mass="6178">MTQVNLPTNLSHNNVLGLSMKCENITGDWKSCTGGKRDGQVRPILGFSEVRWMTVG</sequence>
<proteinExistence type="predicted"/>
<accession>A0A9D4MQW7</accession>
<reference evidence="1" key="2">
    <citation type="submission" date="2020-11" db="EMBL/GenBank/DDBJ databases">
        <authorList>
            <person name="McCartney M.A."/>
            <person name="Auch B."/>
            <person name="Kono T."/>
            <person name="Mallez S."/>
            <person name="Becker A."/>
            <person name="Gohl D.M."/>
            <person name="Silverstein K.A.T."/>
            <person name="Koren S."/>
            <person name="Bechman K.B."/>
            <person name="Herman A."/>
            <person name="Abrahante J.E."/>
            <person name="Garbe J."/>
        </authorList>
    </citation>
    <scope>NUCLEOTIDE SEQUENCE</scope>
    <source>
        <strain evidence="1">Duluth1</strain>
        <tissue evidence="1">Whole animal</tissue>
    </source>
</reference>
<keyword evidence="2" id="KW-1185">Reference proteome</keyword>
<reference evidence="1" key="1">
    <citation type="journal article" date="2019" name="bioRxiv">
        <title>The Genome of the Zebra Mussel, Dreissena polymorpha: A Resource for Invasive Species Research.</title>
        <authorList>
            <person name="McCartney M.A."/>
            <person name="Auch B."/>
            <person name="Kono T."/>
            <person name="Mallez S."/>
            <person name="Zhang Y."/>
            <person name="Obille A."/>
            <person name="Becker A."/>
            <person name="Abrahante J.E."/>
            <person name="Garbe J."/>
            <person name="Badalamenti J.P."/>
            <person name="Herman A."/>
            <person name="Mangelson H."/>
            <person name="Liachko I."/>
            <person name="Sullivan S."/>
            <person name="Sone E.D."/>
            <person name="Koren S."/>
            <person name="Silverstein K.A.T."/>
            <person name="Beckman K.B."/>
            <person name="Gohl D.M."/>
        </authorList>
    </citation>
    <scope>NUCLEOTIDE SEQUENCE</scope>
    <source>
        <strain evidence="1">Duluth1</strain>
        <tissue evidence="1">Whole animal</tissue>
    </source>
</reference>
<dbReference type="Proteomes" id="UP000828390">
    <property type="component" value="Unassembled WGS sequence"/>
</dbReference>
<comment type="caution">
    <text evidence="1">The sequence shown here is derived from an EMBL/GenBank/DDBJ whole genome shotgun (WGS) entry which is preliminary data.</text>
</comment>
<evidence type="ECO:0000313" key="1">
    <source>
        <dbReference type="EMBL" id="KAH3880061.1"/>
    </source>
</evidence>
<evidence type="ECO:0000313" key="2">
    <source>
        <dbReference type="Proteomes" id="UP000828390"/>
    </source>
</evidence>
<gene>
    <name evidence="1" type="ORF">DPMN_003973</name>
</gene>
<name>A0A9D4MQW7_DREPO</name>
<protein>
    <submittedName>
        <fullName evidence="1">Uncharacterized protein</fullName>
    </submittedName>
</protein>
<organism evidence="1 2">
    <name type="scientific">Dreissena polymorpha</name>
    <name type="common">Zebra mussel</name>
    <name type="synonym">Mytilus polymorpha</name>
    <dbReference type="NCBI Taxonomy" id="45954"/>
    <lineage>
        <taxon>Eukaryota</taxon>
        <taxon>Metazoa</taxon>
        <taxon>Spiralia</taxon>
        <taxon>Lophotrochozoa</taxon>
        <taxon>Mollusca</taxon>
        <taxon>Bivalvia</taxon>
        <taxon>Autobranchia</taxon>
        <taxon>Heteroconchia</taxon>
        <taxon>Euheterodonta</taxon>
        <taxon>Imparidentia</taxon>
        <taxon>Neoheterodontei</taxon>
        <taxon>Myida</taxon>
        <taxon>Dreissenoidea</taxon>
        <taxon>Dreissenidae</taxon>
        <taxon>Dreissena</taxon>
    </lineage>
</organism>